<dbReference type="SMART" id="SM01120">
    <property type="entry name" value="Dak2"/>
    <property type="match status" value="1"/>
</dbReference>
<dbReference type="GO" id="GO:0004371">
    <property type="term" value="F:glycerone kinase activity"/>
    <property type="evidence" value="ECO:0007669"/>
    <property type="project" value="InterPro"/>
</dbReference>
<dbReference type="PANTHER" id="PTHR28629">
    <property type="entry name" value="TRIOKINASE/FMN CYCLASE"/>
    <property type="match status" value="1"/>
</dbReference>
<dbReference type="PANTHER" id="PTHR28629:SF4">
    <property type="entry name" value="TRIOKINASE_FMN CYCLASE"/>
    <property type="match status" value="1"/>
</dbReference>
<protein>
    <submittedName>
        <fullName evidence="4">DAK2 domain-containing protein</fullName>
    </submittedName>
</protein>
<dbReference type="InterPro" id="IPR036117">
    <property type="entry name" value="DhaL_dom_sf"/>
</dbReference>
<proteinExistence type="predicted"/>
<organism evidence="4 5">
    <name type="scientific">Microbaculum marinum</name>
    <dbReference type="NCBI Taxonomy" id="1764581"/>
    <lineage>
        <taxon>Bacteria</taxon>
        <taxon>Pseudomonadati</taxon>
        <taxon>Pseudomonadota</taxon>
        <taxon>Alphaproteobacteria</taxon>
        <taxon>Hyphomicrobiales</taxon>
        <taxon>Tepidamorphaceae</taxon>
        <taxon>Microbaculum</taxon>
    </lineage>
</organism>
<dbReference type="Gene3D" id="1.25.40.340">
    <property type="match status" value="1"/>
</dbReference>
<evidence type="ECO:0000313" key="5">
    <source>
        <dbReference type="Proteomes" id="UP001378188"/>
    </source>
</evidence>
<evidence type="ECO:0000256" key="2">
    <source>
        <dbReference type="ARBA" id="ARBA00022777"/>
    </source>
</evidence>
<evidence type="ECO:0000259" key="3">
    <source>
        <dbReference type="PROSITE" id="PS51480"/>
    </source>
</evidence>
<reference evidence="4 5" key="1">
    <citation type="submission" date="2024-02" db="EMBL/GenBank/DDBJ databases">
        <title>Genome analysis and characterization of Microbaculum marinisediminis sp. nov., isolated from marine sediment.</title>
        <authorList>
            <person name="Du Z.-J."/>
            <person name="Ye Y.-Q."/>
            <person name="Zhang Z.-R."/>
            <person name="Yuan S.-M."/>
            <person name="Zhang X.-Y."/>
        </authorList>
    </citation>
    <scope>NUCLEOTIDE SEQUENCE [LARGE SCALE GENOMIC DNA]</scope>
    <source>
        <strain evidence="4 5">SDUM1044001</strain>
    </source>
</reference>
<gene>
    <name evidence="4" type="ORF">V3328_08685</name>
</gene>
<feature type="domain" description="DhaL" evidence="3">
    <location>
        <begin position="15"/>
        <end position="210"/>
    </location>
</feature>
<dbReference type="AlphaFoldDB" id="A0AAW9RP12"/>
<name>A0AAW9RP12_9HYPH</name>
<dbReference type="EMBL" id="JAZHOF010000003">
    <property type="protein sequence ID" value="MEJ8571546.1"/>
    <property type="molecule type" value="Genomic_DNA"/>
</dbReference>
<comment type="caution">
    <text evidence="4">The sequence shown here is derived from an EMBL/GenBank/DDBJ whole genome shotgun (WGS) entry which is preliminary data.</text>
</comment>
<dbReference type="Proteomes" id="UP001378188">
    <property type="component" value="Unassembled WGS sequence"/>
</dbReference>
<evidence type="ECO:0000256" key="1">
    <source>
        <dbReference type="ARBA" id="ARBA00022679"/>
    </source>
</evidence>
<dbReference type="RefSeq" id="WP_340329245.1">
    <property type="nucleotide sequence ID" value="NZ_JAZHOF010000003.1"/>
</dbReference>
<keyword evidence="5" id="KW-1185">Reference proteome</keyword>
<keyword evidence="2" id="KW-0418">Kinase</keyword>
<keyword evidence="1" id="KW-0808">Transferase</keyword>
<dbReference type="InterPro" id="IPR004007">
    <property type="entry name" value="DhaL_dom"/>
</dbReference>
<dbReference type="GO" id="GO:0005829">
    <property type="term" value="C:cytosol"/>
    <property type="evidence" value="ECO:0007669"/>
    <property type="project" value="TreeGrafter"/>
</dbReference>
<sequence length="211" mass="21633">MSVLAGRLTMAITVAGIEVAVRRVAARMPSIEAELNAADAKLGDGDTGGMLARMAAALADADLSTAGDVGAAFMALARAGAASTGSSLGTLIVASMMTLGRETRDAEQVEWSELGTLVAAVQAAIMQRGKAQLGDKTVVDGLDYLAQGLEGANDADSVRAWATAAVDQALADFRERRSKMGRARTFADRSVGLDDPGMLALKEVVHAIAAV</sequence>
<evidence type="ECO:0000313" key="4">
    <source>
        <dbReference type="EMBL" id="MEJ8571546.1"/>
    </source>
</evidence>
<dbReference type="Pfam" id="PF02734">
    <property type="entry name" value="Dak2"/>
    <property type="match status" value="1"/>
</dbReference>
<accession>A0AAW9RP12</accession>
<dbReference type="GO" id="GO:0019563">
    <property type="term" value="P:glycerol catabolic process"/>
    <property type="evidence" value="ECO:0007669"/>
    <property type="project" value="TreeGrafter"/>
</dbReference>
<dbReference type="PROSITE" id="PS51480">
    <property type="entry name" value="DHAL"/>
    <property type="match status" value="1"/>
</dbReference>
<dbReference type="InterPro" id="IPR050861">
    <property type="entry name" value="Dihydroxyacetone_Kinase"/>
</dbReference>
<dbReference type="SUPFAM" id="SSF101473">
    <property type="entry name" value="DhaL-like"/>
    <property type="match status" value="1"/>
</dbReference>